<gene>
    <name evidence="4" type="ORF">IWQ60_003559</name>
</gene>
<evidence type="ECO:0000256" key="1">
    <source>
        <dbReference type="PIRSR" id="PIRSR610347-1"/>
    </source>
</evidence>
<sequence>MASSPGPPEVIEITSSPDLWAHYTGDHEEIPDEIVFLKSSSSGSSAAPSPTPTGRPPLAVTAQTPPSNSPTIVKVALAAENRRRAANPPEHPSPPRKVKRTGGDHQKPPANPTPPRNAPRFLAGATLPNYLATSPDHGGIRLEDLLDKSHLQKAVLTSFVVDRPWLLSKLPSDIPICLVKNWSANHGELPGAVKVIPNTMLIHPKMPSFPRYACFHAKLMLLYFPDFLRVAVCSGNLIAYDWDVMENTVFCQDFPKLDAEAENDRLADPKGFAHTLERFLGDCDVPLQVRATLRAYDFSNAKGYLIPSVPGSYPLDRTPSYGQVRLRNVVRDHYHRAQDPTDPTEPMLDPRQVHLEYQYANLAFIDTFLQLSSLGQIGASWLPKFLKSACGQAADYKPVPPAERERMQEEEGRDTEAANRTQLQLNNYELGIVQFVDKDPPETGGGFRVPYQYPLLRYHPALEPWMSSKYQG</sequence>
<dbReference type="EMBL" id="JANBPT010000154">
    <property type="protein sequence ID" value="KAJ1926711.1"/>
    <property type="molecule type" value="Genomic_DNA"/>
</dbReference>
<evidence type="ECO:0000256" key="3">
    <source>
        <dbReference type="SAM" id="MobiDB-lite"/>
    </source>
</evidence>
<keyword evidence="5" id="KW-1185">Reference proteome</keyword>
<dbReference type="Proteomes" id="UP001150569">
    <property type="component" value="Unassembled WGS sequence"/>
</dbReference>
<feature type="region of interest" description="Disordered" evidence="3">
    <location>
        <begin position="396"/>
        <end position="417"/>
    </location>
</feature>
<dbReference type="GO" id="GO:0008081">
    <property type="term" value="F:phosphoric diester hydrolase activity"/>
    <property type="evidence" value="ECO:0007669"/>
    <property type="project" value="InterPro"/>
</dbReference>
<feature type="compositionally biased region" description="Polar residues" evidence="3">
    <location>
        <begin position="61"/>
        <end position="71"/>
    </location>
</feature>
<dbReference type="CDD" id="cd09122">
    <property type="entry name" value="PLDc_Tdp1_1"/>
    <property type="match status" value="1"/>
</dbReference>
<dbReference type="GO" id="GO:0006281">
    <property type="term" value="P:DNA repair"/>
    <property type="evidence" value="ECO:0007669"/>
    <property type="project" value="InterPro"/>
</dbReference>
<evidence type="ECO:0000256" key="2">
    <source>
        <dbReference type="PIRSR" id="PIRSR610347-2"/>
    </source>
</evidence>
<dbReference type="Pfam" id="PF06087">
    <property type="entry name" value="Tyr-DNA_phospho"/>
    <property type="match status" value="1"/>
</dbReference>
<dbReference type="PANTHER" id="PTHR12415:SF3">
    <property type="entry name" value="OS04G0403400 PROTEIN"/>
    <property type="match status" value="1"/>
</dbReference>
<dbReference type="GO" id="GO:0005634">
    <property type="term" value="C:nucleus"/>
    <property type="evidence" value="ECO:0007669"/>
    <property type="project" value="InterPro"/>
</dbReference>
<reference evidence="4" key="1">
    <citation type="submission" date="2022-07" db="EMBL/GenBank/DDBJ databases">
        <title>Phylogenomic reconstructions and comparative analyses of Kickxellomycotina fungi.</title>
        <authorList>
            <person name="Reynolds N.K."/>
            <person name="Stajich J.E."/>
            <person name="Barry K."/>
            <person name="Grigoriev I.V."/>
            <person name="Crous P."/>
            <person name="Smith M.E."/>
        </authorList>
    </citation>
    <scope>NUCLEOTIDE SEQUENCE</scope>
    <source>
        <strain evidence="4">RSA 861</strain>
    </source>
</reference>
<dbReference type="Gene3D" id="3.30.870.10">
    <property type="entry name" value="Endonuclease Chain A"/>
    <property type="match status" value="2"/>
</dbReference>
<feature type="compositionally biased region" description="Low complexity" evidence="3">
    <location>
        <begin position="39"/>
        <end position="48"/>
    </location>
</feature>
<feature type="active site" description="Nucleophile" evidence="1">
    <location>
        <position position="216"/>
    </location>
</feature>
<accession>A0A9W8E042</accession>
<dbReference type="OrthoDB" id="47785at2759"/>
<proteinExistence type="predicted"/>
<evidence type="ECO:0008006" key="6">
    <source>
        <dbReference type="Google" id="ProtNLM"/>
    </source>
</evidence>
<organism evidence="4 5">
    <name type="scientific">Tieghemiomyces parasiticus</name>
    <dbReference type="NCBI Taxonomy" id="78921"/>
    <lineage>
        <taxon>Eukaryota</taxon>
        <taxon>Fungi</taxon>
        <taxon>Fungi incertae sedis</taxon>
        <taxon>Zoopagomycota</taxon>
        <taxon>Kickxellomycotina</taxon>
        <taxon>Dimargaritomycetes</taxon>
        <taxon>Dimargaritales</taxon>
        <taxon>Dimargaritaceae</taxon>
        <taxon>Tieghemiomyces</taxon>
    </lineage>
</organism>
<feature type="compositionally biased region" description="Basic and acidic residues" evidence="3">
    <location>
        <begin position="402"/>
        <end position="417"/>
    </location>
</feature>
<dbReference type="PANTHER" id="PTHR12415">
    <property type="entry name" value="TYROSYL-DNA PHOSPHODIESTERASE 1"/>
    <property type="match status" value="1"/>
</dbReference>
<evidence type="ECO:0000313" key="5">
    <source>
        <dbReference type="Proteomes" id="UP001150569"/>
    </source>
</evidence>
<evidence type="ECO:0000313" key="4">
    <source>
        <dbReference type="EMBL" id="KAJ1926711.1"/>
    </source>
</evidence>
<name>A0A9W8E042_9FUNG</name>
<feature type="region of interest" description="Disordered" evidence="3">
    <location>
        <begin position="31"/>
        <end position="118"/>
    </location>
</feature>
<dbReference type="InterPro" id="IPR010347">
    <property type="entry name" value="Tdp1"/>
</dbReference>
<protein>
    <recommendedName>
        <fullName evidence="6">Phospholipase D/nuclease</fullName>
    </recommendedName>
</protein>
<comment type="caution">
    <text evidence="4">The sequence shown here is derived from an EMBL/GenBank/DDBJ whole genome shotgun (WGS) entry which is preliminary data.</text>
</comment>
<dbReference type="AlphaFoldDB" id="A0A9W8E042"/>
<dbReference type="SUPFAM" id="SSF56024">
    <property type="entry name" value="Phospholipase D/nuclease"/>
    <property type="match status" value="2"/>
</dbReference>
<feature type="binding site" evidence="2">
    <location>
        <position position="218"/>
    </location>
    <ligand>
        <name>substrate</name>
    </ligand>
</feature>